<dbReference type="InterPro" id="IPR015942">
    <property type="entry name" value="Asp/Glu/hydantoin_racemase"/>
</dbReference>
<sequence>MKKLGLVGGMGPESTIPYYHDIVYGVQQKSGKHFFPNLTIESVDVFEVLHLCSEKKYDELTAYLMQAIHNLVKSGADFAALSANTPHIIFNRLQEQSPIPLISIVEASCLEAERRKLRTVGLLGTVFTMRENFFKKPFAEKNIQIITPDDSEMDFVNAKIASELELGIVKQDTLGVLQRIILRMKEENRIEAVILGCTELPLILHDAVSPVSCIDTMKIHIHAIVDAILEE</sequence>
<reference evidence="3 4" key="1">
    <citation type="submission" date="2015-06" db="EMBL/GenBank/DDBJ databases">
        <title>Draft genome sequence of beer spoilage bacterium Megasphaera cerevisiae type strain 20462.</title>
        <authorList>
            <person name="Kutumbaka K."/>
            <person name="Pasmowitz J."/>
            <person name="Mategko J."/>
            <person name="Reyes D."/>
            <person name="Friedrich A."/>
            <person name="Han S."/>
            <person name="Martens-Habbena W."/>
            <person name="Neal-McKinney J."/>
            <person name="Janagama H.K."/>
            <person name="Nadala C."/>
            <person name="Samadpour M."/>
        </authorList>
    </citation>
    <scope>NUCLEOTIDE SEQUENCE [LARGE SCALE GENOMIC DNA]</scope>
    <source>
        <strain evidence="3 4">DSM 20462</strain>
    </source>
</reference>
<comment type="similarity">
    <text evidence="1">Belongs to the aspartate/glutamate racemases family.</text>
</comment>
<dbReference type="InterPro" id="IPR033134">
    <property type="entry name" value="Asp/Glu_racemase_AS_2"/>
</dbReference>
<dbReference type="PANTHER" id="PTHR21198:SF7">
    <property type="entry name" value="ASPARTATE-GLUTAMATE RACEMASE FAMILY"/>
    <property type="match status" value="1"/>
</dbReference>
<name>A0A0J6WTG0_9FIRM</name>
<comment type="caution">
    <text evidence="3">The sequence shown here is derived from an EMBL/GenBank/DDBJ whole genome shotgun (WGS) entry which is preliminary data.</text>
</comment>
<dbReference type="Gene3D" id="3.40.50.1860">
    <property type="match status" value="2"/>
</dbReference>
<dbReference type="AlphaFoldDB" id="A0A0J6WTG0"/>
<evidence type="ECO:0000256" key="2">
    <source>
        <dbReference type="ARBA" id="ARBA00023235"/>
    </source>
</evidence>
<dbReference type="Pfam" id="PF01177">
    <property type="entry name" value="Asp_Glu_race"/>
    <property type="match status" value="1"/>
</dbReference>
<evidence type="ECO:0000313" key="3">
    <source>
        <dbReference type="EMBL" id="KMO85448.1"/>
    </source>
</evidence>
<dbReference type="FunCoup" id="A0A0J6WTG0">
    <property type="interactions" value="61"/>
</dbReference>
<dbReference type="OrthoDB" id="9803739at2"/>
<dbReference type="NCBIfam" id="TIGR00035">
    <property type="entry name" value="asp_race"/>
    <property type="match status" value="1"/>
</dbReference>
<gene>
    <name evidence="3" type="ORF">AB840_13420</name>
</gene>
<keyword evidence="2" id="KW-0413">Isomerase</keyword>
<dbReference type="InParanoid" id="A0A0J6WTG0"/>
<evidence type="ECO:0000256" key="1">
    <source>
        <dbReference type="ARBA" id="ARBA00007847"/>
    </source>
</evidence>
<dbReference type="GO" id="GO:0047661">
    <property type="term" value="F:amino-acid racemase activity"/>
    <property type="evidence" value="ECO:0007669"/>
    <property type="project" value="InterPro"/>
</dbReference>
<keyword evidence="4" id="KW-1185">Reference proteome</keyword>
<dbReference type="PANTHER" id="PTHR21198">
    <property type="entry name" value="GLUTAMATE RACEMASE"/>
    <property type="match status" value="1"/>
</dbReference>
<accession>A0A0J6WTG0</accession>
<proteinExistence type="inferred from homology"/>
<dbReference type="SUPFAM" id="SSF53681">
    <property type="entry name" value="Aspartate/glutamate racemase"/>
    <property type="match status" value="2"/>
</dbReference>
<dbReference type="Proteomes" id="UP000036503">
    <property type="component" value="Unassembled WGS sequence"/>
</dbReference>
<dbReference type="STRING" id="39029.BSR42_12440"/>
<protein>
    <submittedName>
        <fullName evidence="3">Aspartate racemase</fullName>
    </submittedName>
</protein>
<evidence type="ECO:0000313" key="4">
    <source>
        <dbReference type="Proteomes" id="UP000036503"/>
    </source>
</evidence>
<dbReference type="RefSeq" id="WP_048515358.1">
    <property type="nucleotide sequence ID" value="NZ_FUXD01000052.1"/>
</dbReference>
<organism evidence="3 4">
    <name type="scientific">Megasphaera cerevisiae DSM 20462</name>
    <dbReference type="NCBI Taxonomy" id="1122219"/>
    <lineage>
        <taxon>Bacteria</taxon>
        <taxon>Bacillati</taxon>
        <taxon>Bacillota</taxon>
        <taxon>Negativicutes</taxon>
        <taxon>Veillonellales</taxon>
        <taxon>Veillonellaceae</taxon>
        <taxon>Megasphaera</taxon>
    </lineage>
</organism>
<dbReference type="EMBL" id="LEKT01000063">
    <property type="protein sequence ID" value="KMO85448.1"/>
    <property type="molecule type" value="Genomic_DNA"/>
</dbReference>
<dbReference type="PATRIC" id="fig|1122219.3.peg.2895"/>
<dbReference type="InterPro" id="IPR004380">
    <property type="entry name" value="Asp_race"/>
</dbReference>
<dbReference type="PROSITE" id="PS00924">
    <property type="entry name" value="ASP_GLU_RACEMASE_2"/>
    <property type="match status" value="1"/>
</dbReference>
<dbReference type="InterPro" id="IPR001920">
    <property type="entry name" value="Asp/Glu_race"/>
</dbReference>